<accession>A0A6J8DQK2</accession>
<gene>
    <name evidence="3" type="ORF">MCOR_43447</name>
</gene>
<dbReference type="AlphaFoldDB" id="A0A6J8DQK2"/>
<evidence type="ECO:0000313" key="3">
    <source>
        <dbReference type="EMBL" id="CAC5410245.1"/>
    </source>
</evidence>
<sequence>MYINKIKKEKIEILPKVGVDAKLFEHDHLIILDIDLPFSSGPYVQKEPDKSSHSTTQQQESSIKQTLPSMQESRRHEPKTSSASAEVNSWYTDSNIKAYVRKTIKRFVTLNSTKASHFKFFVTFTDRIVPHDKVSSCASVVLYEDGKETKQIDFFPSELEKMLCTVAGDVYRAFAGFQFRDGKLFKK</sequence>
<reference evidence="3 4" key="1">
    <citation type="submission" date="2020-06" db="EMBL/GenBank/DDBJ databases">
        <authorList>
            <person name="Li R."/>
            <person name="Bekaert M."/>
        </authorList>
    </citation>
    <scope>NUCLEOTIDE SEQUENCE [LARGE SCALE GENOMIC DNA]</scope>
    <source>
        <strain evidence="4">wild</strain>
    </source>
</reference>
<evidence type="ECO:0000259" key="2">
    <source>
        <dbReference type="Pfam" id="PF18078"/>
    </source>
</evidence>
<organism evidence="3 4">
    <name type="scientific">Mytilus coruscus</name>
    <name type="common">Sea mussel</name>
    <dbReference type="NCBI Taxonomy" id="42192"/>
    <lineage>
        <taxon>Eukaryota</taxon>
        <taxon>Metazoa</taxon>
        <taxon>Spiralia</taxon>
        <taxon>Lophotrochozoa</taxon>
        <taxon>Mollusca</taxon>
        <taxon>Bivalvia</taxon>
        <taxon>Autobranchia</taxon>
        <taxon>Pteriomorphia</taxon>
        <taxon>Mytilida</taxon>
        <taxon>Mytiloidea</taxon>
        <taxon>Mytilidae</taxon>
        <taxon>Mytilinae</taxon>
        <taxon>Mytilus</taxon>
    </lineage>
</organism>
<evidence type="ECO:0000313" key="4">
    <source>
        <dbReference type="Proteomes" id="UP000507470"/>
    </source>
</evidence>
<dbReference type="InterPro" id="IPR040581">
    <property type="entry name" value="Thioredoxin_11"/>
</dbReference>
<feature type="region of interest" description="Disordered" evidence="1">
    <location>
        <begin position="44"/>
        <end position="84"/>
    </location>
</feature>
<dbReference type="EMBL" id="CACVKT020007757">
    <property type="protein sequence ID" value="CAC5410245.1"/>
    <property type="molecule type" value="Genomic_DNA"/>
</dbReference>
<dbReference type="Proteomes" id="UP000507470">
    <property type="component" value="Unassembled WGS sequence"/>
</dbReference>
<feature type="domain" description="SNTX thioredoxin-like" evidence="2">
    <location>
        <begin position="69"/>
        <end position="150"/>
    </location>
</feature>
<name>A0A6J8DQK2_MYTCO</name>
<evidence type="ECO:0000256" key="1">
    <source>
        <dbReference type="SAM" id="MobiDB-lite"/>
    </source>
</evidence>
<proteinExistence type="predicted"/>
<dbReference type="OrthoDB" id="10564084at2759"/>
<keyword evidence="4" id="KW-1185">Reference proteome</keyword>
<feature type="compositionally biased region" description="Low complexity" evidence="1">
    <location>
        <begin position="53"/>
        <end position="62"/>
    </location>
</feature>
<dbReference type="Pfam" id="PF18078">
    <property type="entry name" value="Thioredoxin_11"/>
    <property type="match status" value="1"/>
</dbReference>
<protein>
    <recommendedName>
        <fullName evidence="2">SNTX thioredoxin-like domain-containing protein</fullName>
    </recommendedName>
</protein>